<comment type="caution">
    <text evidence="3">The sequence shown here is derived from an EMBL/GenBank/DDBJ whole genome shotgun (WGS) entry which is preliminary data.</text>
</comment>
<feature type="compositionally biased region" description="Low complexity" evidence="1">
    <location>
        <begin position="70"/>
        <end position="84"/>
    </location>
</feature>
<feature type="compositionally biased region" description="Basic and acidic residues" evidence="1">
    <location>
        <begin position="945"/>
        <end position="979"/>
    </location>
</feature>
<feature type="region of interest" description="Disordered" evidence="1">
    <location>
        <begin position="731"/>
        <end position="830"/>
    </location>
</feature>
<feature type="chain" id="PRO_5045162428" evidence="2">
    <location>
        <begin position="27"/>
        <end position="979"/>
    </location>
</feature>
<feature type="region of interest" description="Disordered" evidence="1">
    <location>
        <begin position="860"/>
        <end position="979"/>
    </location>
</feature>
<feature type="compositionally biased region" description="Gly residues" evidence="1">
    <location>
        <begin position="864"/>
        <end position="876"/>
    </location>
</feature>
<evidence type="ECO:0000313" key="3">
    <source>
        <dbReference type="EMBL" id="CAL8134614.1"/>
    </source>
</evidence>
<feature type="signal peptide" evidence="2">
    <location>
        <begin position="1"/>
        <end position="26"/>
    </location>
</feature>
<feature type="compositionally biased region" description="Basic and acidic residues" evidence="1">
    <location>
        <begin position="609"/>
        <end position="619"/>
    </location>
</feature>
<organism evidence="3 4">
    <name type="scientific">Orchesella dallaii</name>
    <dbReference type="NCBI Taxonomy" id="48710"/>
    <lineage>
        <taxon>Eukaryota</taxon>
        <taxon>Metazoa</taxon>
        <taxon>Ecdysozoa</taxon>
        <taxon>Arthropoda</taxon>
        <taxon>Hexapoda</taxon>
        <taxon>Collembola</taxon>
        <taxon>Entomobryomorpha</taxon>
        <taxon>Entomobryoidea</taxon>
        <taxon>Orchesellidae</taxon>
        <taxon>Orchesellinae</taxon>
        <taxon>Orchesella</taxon>
    </lineage>
</organism>
<feature type="compositionally biased region" description="Low complexity" evidence="1">
    <location>
        <begin position="416"/>
        <end position="426"/>
    </location>
</feature>
<feature type="compositionally biased region" description="Gly residues" evidence="1">
    <location>
        <begin position="233"/>
        <end position="283"/>
    </location>
</feature>
<keyword evidence="4" id="KW-1185">Reference proteome</keyword>
<name>A0ABP1RSF8_9HEXA</name>
<dbReference type="EMBL" id="CAXLJM020000105">
    <property type="protein sequence ID" value="CAL8134614.1"/>
    <property type="molecule type" value="Genomic_DNA"/>
</dbReference>
<proteinExistence type="predicted"/>
<evidence type="ECO:0000256" key="2">
    <source>
        <dbReference type="SAM" id="SignalP"/>
    </source>
</evidence>
<gene>
    <name evidence="3" type="ORF">ODALV1_LOCUS25604</name>
</gene>
<sequence>MGRLRHVGLWSLAAVAVIAWIPYASCGSSSKNAIKLVKPQQLKPSQEKFIAATRRQQMVSSEDEDGYPGPGRRPSFGPFSQGFPQGPPPQYRFGSAPDAPQDRFDMDDASSDTPSEGSVGFMPEFGPPKGFPDLSKITGGEFGKMDAPAGAGSYENSQYNVAPQASKYRPFPQFAPQGGPNYYDESDDGQNEGPGSFLGGGGLGGPQVSSQGAPQLNAPRRRPYRSGRPNFGGSSGRPGGFGGPGGPGSYGAPEGIGGPGGPYGAPDGLGGSGPGPYGGGPGLDGPSRPFGSSGRPSRPGQLFGASSDGPSGRPGLFGGSSDGPSGRPGPFGGSSDGPSGRPGLFGGSSDGPSGRPGLFGGGSDGPSGRPGLFGGGSSDGPSRPLFGASSDGPSRPSPFDGLEGPSSGGPYGGPSDGPSRPGSFSGLDGPSSRPGSFDGPPSRPGGFSNLDGPSRPGPFGRTSRPGPYGAPGGRPDGPGSYNGPETGAFSVQNSSPLPGAFRLSRGYPRFHPNQIQNDDFKESADNGDFTPFEGPQYNYGRQQPDFRPDEEEQGPESFPSGGPGAFPRGGAEGPGDARPSRPEFSQPQQQPFLSSTHRQDNSANKRPIILKDDPEESPRGKPSYRVKSRPKRDVDDEAHGHLSSTSSSRRVAPCESKVAGGCVPSTPAKRLTRKSAPLRGTAIKTASNKTDSQDPMLADGTQQTGYWETAPYGTYTAAYKKRKQSTATVQAAKRQDEFEEDEPVPAVAATSRRKNETYHDTTSDEQRFFPSFPAPAPYLNPFSSGGNFGRPPLFPGPTANRAPSRFHPQFGPKYTSPPPNRGPSSAYPAESHDRYLHTNLLGSGNFEVVRGGTYYGDDDEGYHSTGGGGGGGGGAGHYHQEDDDSYFHHNGHSSPHGYRNNPSAGGGDFFANFRDFADINPPSRSFSHHHETVADIEPDGSASHEQPKNILDKLESSSDKIEVHQEYTSRDKDPMMATF</sequence>
<feature type="compositionally biased region" description="Polar residues" evidence="1">
    <location>
        <begin position="154"/>
        <end position="163"/>
    </location>
</feature>
<feature type="compositionally biased region" description="Low complexity" evidence="1">
    <location>
        <begin position="582"/>
        <end position="595"/>
    </location>
</feature>
<dbReference type="Proteomes" id="UP001642540">
    <property type="component" value="Unassembled WGS sequence"/>
</dbReference>
<feature type="compositionally biased region" description="Gly residues" evidence="1">
    <location>
        <begin position="196"/>
        <end position="205"/>
    </location>
</feature>
<evidence type="ECO:0000313" key="4">
    <source>
        <dbReference type="Proteomes" id="UP001642540"/>
    </source>
</evidence>
<feature type="compositionally biased region" description="Gly residues" evidence="1">
    <location>
        <begin position="406"/>
        <end position="415"/>
    </location>
</feature>
<feature type="compositionally biased region" description="Low complexity" evidence="1">
    <location>
        <begin position="284"/>
        <end position="300"/>
    </location>
</feature>
<accession>A0ABP1RSF8</accession>
<reference evidence="3 4" key="1">
    <citation type="submission" date="2024-08" db="EMBL/GenBank/DDBJ databases">
        <authorList>
            <person name="Cucini C."/>
            <person name="Frati F."/>
        </authorList>
    </citation>
    <scope>NUCLEOTIDE SEQUENCE [LARGE SCALE GENOMIC DNA]</scope>
</reference>
<evidence type="ECO:0000256" key="1">
    <source>
        <dbReference type="SAM" id="MobiDB-lite"/>
    </source>
</evidence>
<feature type="compositionally biased region" description="Basic and acidic residues" evidence="1">
    <location>
        <begin position="753"/>
        <end position="767"/>
    </location>
</feature>
<feature type="region of interest" description="Disordered" evidence="1">
    <location>
        <begin position="54"/>
        <end position="702"/>
    </location>
</feature>
<feature type="compositionally biased region" description="Basic and acidic residues" evidence="1">
    <location>
        <begin position="631"/>
        <end position="640"/>
    </location>
</feature>
<protein>
    <submittedName>
        <fullName evidence="3">Uncharacterized protein</fullName>
    </submittedName>
</protein>
<keyword evidence="2" id="KW-0732">Signal</keyword>